<name>A0A0F8FRD4_METMZ</name>
<feature type="transmembrane region" description="Helical" evidence="1">
    <location>
        <begin position="157"/>
        <end position="175"/>
    </location>
</feature>
<evidence type="ECO:0000313" key="9">
    <source>
        <dbReference type="Proteomes" id="UP000033835"/>
    </source>
</evidence>
<dbReference type="Proteomes" id="UP000034566">
    <property type="component" value="Unassembled WGS sequence"/>
</dbReference>
<dbReference type="InterPro" id="IPR017474">
    <property type="entry name" value="PEF_CTERM_C"/>
</dbReference>
<dbReference type="EMBL" id="JJPV01000114">
    <property type="protein sequence ID" value="KKG96967.1"/>
    <property type="molecule type" value="Genomic_DNA"/>
</dbReference>
<evidence type="ECO:0000313" key="8">
    <source>
        <dbReference type="EMBL" id="KKH03340.1"/>
    </source>
</evidence>
<comment type="caution">
    <text evidence="3">The sequence shown here is derived from an EMBL/GenBank/DDBJ whole genome shotgun (WGS) entry which is preliminary data.</text>
</comment>
<protein>
    <recommendedName>
        <fullName evidence="2">PEF-CTERM protein sorting domain-containing protein</fullName>
    </recommendedName>
</protein>
<dbReference type="EMBL" id="JJPK01000087">
    <property type="protein sequence ID" value="KKG60271.1"/>
    <property type="molecule type" value="Genomic_DNA"/>
</dbReference>
<evidence type="ECO:0000313" key="11">
    <source>
        <dbReference type="Proteomes" id="UP000034253"/>
    </source>
</evidence>
<dbReference type="EMBL" id="JJPI01000065">
    <property type="protein sequence ID" value="KKG54946.1"/>
    <property type="molecule type" value="Genomic_DNA"/>
</dbReference>
<dbReference type="Proteomes" id="UP000034253">
    <property type="component" value="Unassembled WGS sequence"/>
</dbReference>
<evidence type="ECO:0000259" key="2">
    <source>
        <dbReference type="Pfam" id="PF26596"/>
    </source>
</evidence>
<keyword evidence="1" id="KW-0472">Membrane</keyword>
<evidence type="ECO:0000256" key="1">
    <source>
        <dbReference type="SAM" id="Phobius"/>
    </source>
</evidence>
<evidence type="ECO:0000313" key="3">
    <source>
        <dbReference type="EMBL" id="KKG54946.1"/>
    </source>
</evidence>
<dbReference type="Proteomes" id="UP000033835">
    <property type="component" value="Unassembled WGS sequence"/>
</dbReference>
<dbReference type="EMBL" id="JJPU01000011">
    <property type="protein sequence ID" value="KKH02686.1"/>
    <property type="molecule type" value="Genomic_DNA"/>
</dbReference>
<evidence type="ECO:0000313" key="12">
    <source>
        <dbReference type="Proteomes" id="UP000034279"/>
    </source>
</evidence>
<organism evidence="3 10">
    <name type="scientific">Methanosarcina mazei</name>
    <name type="common">Methanosarcina frisia</name>
    <dbReference type="NCBI Taxonomy" id="2209"/>
    <lineage>
        <taxon>Archaea</taxon>
        <taxon>Methanobacteriati</taxon>
        <taxon>Methanobacteriota</taxon>
        <taxon>Stenosarchaea group</taxon>
        <taxon>Methanomicrobia</taxon>
        <taxon>Methanosarcinales</taxon>
        <taxon>Methanosarcinaceae</taxon>
        <taxon>Methanosarcina</taxon>
    </lineage>
</organism>
<dbReference type="PATRIC" id="fig|2209.42.peg.2663"/>
<proteinExistence type="predicted"/>
<dbReference type="GeneID" id="68903530"/>
<dbReference type="EMBL" id="JJPW01000017">
    <property type="protein sequence ID" value="KKH03340.1"/>
    <property type="molecule type" value="Genomic_DNA"/>
</dbReference>
<evidence type="ECO:0000313" key="5">
    <source>
        <dbReference type="EMBL" id="KKG60271.1"/>
    </source>
</evidence>
<keyword evidence="1" id="KW-0812">Transmembrane</keyword>
<gene>
    <name evidence="3" type="ORF">DU33_12155</name>
    <name evidence="5" type="ORF">DU45_20060</name>
    <name evidence="8" type="ORF">DU56_19710</name>
    <name evidence="4" type="ORF">DU64_01670</name>
    <name evidence="7" type="ORF">DU66_02750</name>
    <name evidence="6" type="ORF">DU68_19725</name>
</gene>
<dbReference type="NCBIfam" id="TIGR03024">
    <property type="entry name" value="arch_PEF_CTERM"/>
    <property type="match status" value="1"/>
</dbReference>
<dbReference type="EMBL" id="JJPJ01000123">
    <property type="protein sequence ID" value="KKG59145.1"/>
    <property type="molecule type" value="Genomic_DNA"/>
</dbReference>
<evidence type="ECO:0000313" key="14">
    <source>
        <dbReference type="Proteomes" id="UP000034566"/>
    </source>
</evidence>
<sequence>MLKIRVGIGILLLVLLINTCSAAGFSLLVNPVDTNFVNPGDSISYEATVSDDMLIVDPDDPSYDQLLSSEDVMFSVSESDKQPGWTYAFAPSTVTLSSPTESKSSILTMTVPADASTGVYYHRVEAKVWNGYSYLFQEPSITQVYVVDTDVNSIPEFPSIALPVAAVLGLVLIFGRKKE</sequence>
<dbReference type="Proteomes" id="UP000034188">
    <property type="component" value="Unassembled WGS sequence"/>
</dbReference>
<dbReference type="Proteomes" id="UP000034279">
    <property type="component" value="Unassembled WGS sequence"/>
</dbReference>
<evidence type="ECO:0000313" key="7">
    <source>
        <dbReference type="EMBL" id="KKH02686.1"/>
    </source>
</evidence>
<evidence type="ECO:0000313" key="10">
    <source>
        <dbReference type="Proteomes" id="UP000034188"/>
    </source>
</evidence>
<dbReference type="Pfam" id="PF26596">
    <property type="entry name" value="PEF-CTERM_ARCH"/>
    <property type="match status" value="1"/>
</dbReference>
<dbReference type="Proteomes" id="UP000034468">
    <property type="component" value="Unassembled WGS sequence"/>
</dbReference>
<dbReference type="RefSeq" id="WP_048037662.1">
    <property type="nucleotide sequence ID" value="NZ_JJPI01000065.1"/>
</dbReference>
<dbReference type="AlphaFoldDB" id="A0A0F8FRD4"/>
<feature type="domain" description="PEF-CTERM protein sorting" evidence="2">
    <location>
        <begin position="154"/>
        <end position="178"/>
    </location>
</feature>
<reference evidence="9 10" key="1">
    <citation type="journal article" date="2015" name="ISME J.">
        <title>Genomic and phenotypic differentiation among Methanosarcina mazei populations from Columbia River sediment.</title>
        <authorList>
            <person name="Youngblut N.D."/>
            <person name="Wirth J.S."/>
            <person name="Henriksen J.R."/>
            <person name="Smith M."/>
            <person name="Simon H."/>
            <person name="Metcalf W.W."/>
            <person name="Whitaker R.J."/>
        </authorList>
    </citation>
    <scope>NUCLEOTIDE SEQUENCE [LARGE SCALE GENOMIC DNA]</scope>
    <source>
        <strain evidence="3 10">3.F.T.1A.1</strain>
        <strain evidence="4 12">3.F.T.1A.2</strain>
        <strain evidence="5 14">3.F.T.1A.4</strain>
        <strain evidence="7 13">3.H.M.1B.1</strain>
        <strain evidence="6 9">3.H.M.1B.2</strain>
        <strain evidence="8 11">3.H.M.1B.5</strain>
    </source>
</reference>
<evidence type="ECO:0000313" key="13">
    <source>
        <dbReference type="Proteomes" id="UP000034468"/>
    </source>
</evidence>
<keyword evidence="1" id="KW-1133">Transmembrane helix</keyword>
<accession>A0A0F8FRD4</accession>
<evidence type="ECO:0000313" key="6">
    <source>
        <dbReference type="EMBL" id="KKG96967.1"/>
    </source>
</evidence>
<evidence type="ECO:0000313" key="4">
    <source>
        <dbReference type="EMBL" id="KKG59145.1"/>
    </source>
</evidence>